<comment type="caution">
    <text evidence="11">The sequence shown here is derived from an EMBL/GenBank/DDBJ whole genome shotgun (WGS) entry which is preliminary data.</text>
</comment>
<dbReference type="InterPro" id="IPR004358">
    <property type="entry name" value="Sig_transdc_His_kin-like_C"/>
</dbReference>
<keyword evidence="8" id="KW-0902">Two-component regulatory system</keyword>
<dbReference type="PATRIC" id="fig|1365251.3.peg.3574"/>
<dbReference type="InterPro" id="IPR003661">
    <property type="entry name" value="HisK_dim/P_dom"/>
</dbReference>
<sequence>MYFNNNTWITMQNYYKAYMREKQARDELEELLEEKTSKLYALNLELEKKIEILQKQQVAVVESEKMATLGTLSAGVAHEINNPLAYLTCNLDTLSEYTHDIGEYLILSLKLISKDINISEFTDEIAKLQSSISTSDLIQDVNDITDDCKEGCERISKIVANLLDFAKPKIEAIAEVEAQELIDQTTQLLENKLKQLRVTIDCESELIIKGNKSNLIQALINILVNAVQSCNSKKITDPTFIPKLTITAKQEGQTAVLEVIDNGQGIDTTIISRVFDPFYSTKPLGKGTGMGLAVVYGIISNHGGLVSIENNPDAGATVSVKIPLVN</sequence>
<dbReference type="CDD" id="cd00082">
    <property type="entry name" value="HisKA"/>
    <property type="match status" value="1"/>
</dbReference>
<keyword evidence="5" id="KW-0547">Nucleotide-binding</keyword>
<evidence type="ECO:0000256" key="9">
    <source>
        <dbReference type="SAM" id="Coils"/>
    </source>
</evidence>
<dbReference type="AlphaFoldDB" id="A0A167DIV8"/>
<dbReference type="InterPro" id="IPR003594">
    <property type="entry name" value="HATPase_dom"/>
</dbReference>
<protein>
    <recommendedName>
        <fullName evidence="2">histidine kinase</fullName>
        <ecNumber evidence="2">2.7.13.3</ecNumber>
    </recommendedName>
</protein>
<reference evidence="11 12" key="1">
    <citation type="submission" date="2013-07" db="EMBL/GenBank/DDBJ databases">
        <title>Comparative Genomic and Metabolomic Analysis of Twelve Strains of Pseudoalteromonas luteoviolacea.</title>
        <authorList>
            <person name="Vynne N.G."/>
            <person name="Mansson M."/>
            <person name="Gram L."/>
        </authorList>
    </citation>
    <scope>NUCLEOTIDE SEQUENCE [LARGE SCALE GENOMIC DNA]</scope>
    <source>
        <strain evidence="11 12">H33</strain>
    </source>
</reference>
<proteinExistence type="predicted"/>
<keyword evidence="4" id="KW-0808">Transferase</keyword>
<dbReference type="PROSITE" id="PS50109">
    <property type="entry name" value="HIS_KIN"/>
    <property type="match status" value="1"/>
</dbReference>
<dbReference type="SUPFAM" id="SSF47384">
    <property type="entry name" value="Homodimeric domain of signal transducing histidine kinase"/>
    <property type="match status" value="1"/>
</dbReference>
<evidence type="ECO:0000256" key="8">
    <source>
        <dbReference type="ARBA" id="ARBA00023012"/>
    </source>
</evidence>
<dbReference type="PRINTS" id="PR00344">
    <property type="entry name" value="BCTRLSENSOR"/>
</dbReference>
<evidence type="ECO:0000256" key="2">
    <source>
        <dbReference type="ARBA" id="ARBA00012438"/>
    </source>
</evidence>
<dbReference type="OrthoDB" id="9772100at2"/>
<evidence type="ECO:0000313" key="11">
    <source>
        <dbReference type="EMBL" id="KZN48888.1"/>
    </source>
</evidence>
<feature type="domain" description="Histidine kinase" evidence="10">
    <location>
        <begin position="75"/>
        <end position="326"/>
    </location>
</feature>
<keyword evidence="6" id="KW-0418">Kinase</keyword>
<dbReference type="Gene3D" id="1.10.287.130">
    <property type="match status" value="1"/>
</dbReference>
<dbReference type="Pfam" id="PF02518">
    <property type="entry name" value="HATPase_c"/>
    <property type="match status" value="1"/>
</dbReference>
<organism evidence="11 12">
    <name type="scientific">Pseudoalteromonas luteoviolacea H33</name>
    <dbReference type="NCBI Taxonomy" id="1365251"/>
    <lineage>
        <taxon>Bacteria</taxon>
        <taxon>Pseudomonadati</taxon>
        <taxon>Pseudomonadota</taxon>
        <taxon>Gammaproteobacteria</taxon>
        <taxon>Alteromonadales</taxon>
        <taxon>Pseudoalteromonadaceae</taxon>
        <taxon>Pseudoalteromonas</taxon>
    </lineage>
</organism>
<dbReference type="SMART" id="SM00387">
    <property type="entry name" value="HATPase_c"/>
    <property type="match status" value="1"/>
</dbReference>
<dbReference type="InterPro" id="IPR005467">
    <property type="entry name" value="His_kinase_dom"/>
</dbReference>
<dbReference type="PANTHER" id="PTHR43065:SF10">
    <property type="entry name" value="PEROXIDE STRESS-ACTIVATED HISTIDINE KINASE MAK3"/>
    <property type="match status" value="1"/>
</dbReference>
<dbReference type="EC" id="2.7.13.3" evidence="2"/>
<keyword evidence="3" id="KW-0597">Phosphoprotein</keyword>
<dbReference type="EMBL" id="AUXZ01000088">
    <property type="protein sequence ID" value="KZN48888.1"/>
    <property type="molecule type" value="Genomic_DNA"/>
</dbReference>
<dbReference type="InterPro" id="IPR036890">
    <property type="entry name" value="HATPase_C_sf"/>
</dbReference>
<accession>A0A167DIV8</accession>
<evidence type="ECO:0000256" key="6">
    <source>
        <dbReference type="ARBA" id="ARBA00022777"/>
    </source>
</evidence>
<dbReference type="InterPro" id="IPR036097">
    <property type="entry name" value="HisK_dim/P_sf"/>
</dbReference>
<evidence type="ECO:0000256" key="1">
    <source>
        <dbReference type="ARBA" id="ARBA00000085"/>
    </source>
</evidence>
<dbReference type="GO" id="GO:0000155">
    <property type="term" value="F:phosphorelay sensor kinase activity"/>
    <property type="evidence" value="ECO:0007669"/>
    <property type="project" value="InterPro"/>
</dbReference>
<dbReference type="Proteomes" id="UP000076503">
    <property type="component" value="Unassembled WGS sequence"/>
</dbReference>
<evidence type="ECO:0000256" key="7">
    <source>
        <dbReference type="ARBA" id="ARBA00022840"/>
    </source>
</evidence>
<dbReference type="PANTHER" id="PTHR43065">
    <property type="entry name" value="SENSOR HISTIDINE KINASE"/>
    <property type="match status" value="1"/>
</dbReference>
<name>A0A167DIV8_9GAMM</name>
<dbReference type="GO" id="GO:0005524">
    <property type="term" value="F:ATP binding"/>
    <property type="evidence" value="ECO:0007669"/>
    <property type="project" value="UniProtKB-KW"/>
</dbReference>
<keyword evidence="9" id="KW-0175">Coiled coil</keyword>
<gene>
    <name evidence="11" type="ORF">N476_20585</name>
</gene>
<evidence type="ECO:0000256" key="3">
    <source>
        <dbReference type="ARBA" id="ARBA00022553"/>
    </source>
</evidence>
<evidence type="ECO:0000256" key="4">
    <source>
        <dbReference type="ARBA" id="ARBA00022679"/>
    </source>
</evidence>
<keyword evidence="7" id="KW-0067">ATP-binding</keyword>
<dbReference type="SUPFAM" id="SSF55874">
    <property type="entry name" value="ATPase domain of HSP90 chaperone/DNA topoisomerase II/histidine kinase"/>
    <property type="match status" value="1"/>
</dbReference>
<evidence type="ECO:0000259" key="10">
    <source>
        <dbReference type="PROSITE" id="PS50109"/>
    </source>
</evidence>
<evidence type="ECO:0000313" key="12">
    <source>
        <dbReference type="Proteomes" id="UP000076503"/>
    </source>
</evidence>
<comment type="catalytic activity">
    <reaction evidence="1">
        <text>ATP + protein L-histidine = ADP + protein N-phospho-L-histidine.</text>
        <dbReference type="EC" id="2.7.13.3"/>
    </reaction>
</comment>
<feature type="coiled-coil region" evidence="9">
    <location>
        <begin position="11"/>
        <end position="45"/>
    </location>
</feature>
<dbReference type="Gene3D" id="3.30.565.10">
    <property type="entry name" value="Histidine kinase-like ATPase, C-terminal domain"/>
    <property type="match status" value="1"/>
</dbReference>
<evidence type="ECO:0000256" key="5">
    <source>
        <dbReference type="ARBA" id="ARBA00022741"/>
    </source>
</evidence>